<evidence type="ECO:0000256" key="1">
    <source>
        <dbReference type="SAM" id="MobiDB-lite"/>
    </source>
</evidence>
<dbReference type="EMBL" id="MU864375">
    <property type="protein sequence ID" value="KAK4189453.1"/>
    <property type="molecule type" value="Genomic_DNA"/>
</dbReference>
<keyword evidence="3" id="KW-1185">Reference proteome</keyword>
<feature type="region of interest" description="Disordered" evidence="1">
    <location>
        <begin position="68"/>
        <end position="87"/>
    </location>
</feature>
<feature type="region of interest" description="Disordered" evidence="1">
    <location>
        <begin position="1"/>
        <end position="33"/>
    </location>
</feature>
<comment type="caution">
    <text evidence="2">The sequence shown here is derived from an EMBL/GenBank/DDBJ whole genome shotgun (WGS) entry which is preliminary data.</text>
</comment>
<accession>A0AAN6WW13</accession>
<organism evidence="2 3">
    <name type="scientific">Podospora australis</name>
    <dbReference type="NCBI Taxonomy" id="1536484"/>
    <lineage>
        <taxon>Eukaryota</taxon>
        <taxon>Fungi</taxon>
        <taxon>Dikarya</taxon>
        <taxon>Ascomycota</taxon>
        <taxon>Pezizomycotina</taxon>
        <taxon>Sordariomycetes</taxon>
        <taxon>Sordariomycetidae</taxon>
        <taxon>Sordariales</taxon>
        <taxon>Podosporaceae</taxon>
        <taxon>Podospora</taxon>
    </lineage>
</organism>
<dbReference type="Proteomes" id="UP001302126">
    <property type="component" value="Unassembled WGS sequence"/>
</dbReference>
<evidence type="ECO:0000313" key="2">
    <source>
        <dbReference type="EMBL" id="KAK4189453.1"/>
    </source>
</evidence>
<reference evidence="2" key="2">
    <citation type="submission" date="2023-05" db="EMBL/GenBank/DDBJ databases">
        <authorList>
            <consortium name="Lawrence Berkeley National Laboratory"/>
            <person name="Steindorff A."/>
            <person name="Hensen N."/>
            <person name="Bonometti L."/>
            <person name="Westerberg I."/>
            <person name="Brannstrom I.O."/>
            <person name="Guillou S."/>
            <person name="Cros-Aarteil S."/>
            <person name="Calhoun S."/>
            <person name="Haridas S."/>
            <person name="Kuo A."/>
            <person name="Mondo S."/>
            <person name="Pangilinan J."/>
            <person name="Riley R."/>
            <person name="Labutti K."/>
            <person name="Andreopoulos B."/>
            <person name="Lipzen A."/>
            <person name="Chen C."/>
            <person name="Yanf M."/>
            <person name="Daum C."/>
            <person name="Ng V."/>
            <person name="Clum A."/>
            <person name="Ohm R."/>
            <person name="Martin F."/>
            <person name="Silar P."/>
            <person name="Natvig D."/>
            <person name="Lalanne C."/>
            <person name="Gautier V."/>
            <person name="Ament-Velasquez S.L."/>
            <person name="Kruys A."/>
            <person name="Hutchinson M.I."/>
            <person name="Powell A.J."/>
            <person name="Barry K."/>
            <person name="Miller A.N."/>
            <person name="Grigoriev I.V."/>
            <person name="Debuchy R."/>
            <person name="Gladieux P."/>
            <person name="Thoren M.H."/>
            <person name="Johannesson H."/>
        </authorList>
    </citation>
    <scope>NUCLEOTIDE SEQUENCE</scope>
    <source>
        <strain evidence="2">PSN309</strain>
    </source>
</reference>
<reference evidence="2" key="1">
    <citation type="journal article" date="2023" name="Mol. Phylogenet. Evol.">
        <title>Genome-scale phylogeny and comparative genomics of the fungal order Sordariales.</title>
        <authorList>
            <person name="Hensen N."/>
            <person name="Bonometti L."/>
            <person name="Westerberg I."/>
            <person name="Brannstrom I.O."/>
            <person name="Guillou S."/>
            <person name="Cros-Aarteil S."/>
            <person name="Calhoun S."/>
            <person name="Haridas S."/>
            <person name="Kuo A."/>
            <person name="Mondo S."/>
            <person name="Pangilinan J."/>
            <person name="Riley R."/>
            <person name="LaButti K."/>
            <person name="Andreopoulos B."/>
            <person name="Lipzen A."/>
            <person name="Chen C."/>
            <person name="Yan M."/>
            <person name="Daum C."/>
            <person name="Ng V."/>
            <person name="Clum A."/>
            <person name="Steindorff A."/>
            <person name="Ohm R.A."/>
            <person name="Martin F."/>
            <person name="Silar P."/>
            <person name="Natvig D.O."/>
            <person name="Lalanne C."/>
            <person name="Gautier V."/>
            <person name="Ament-Velasquez S.L."/>
            <person name="Kruys A."/>
            <person name="Hutchinson M.I."/>
            <person name="Powell A.J."/>
            <person name="Barry K."/>
            <person name="Miller A.N."/>
            <person name="Grigoriev I.V."/>
            <person name="Debuchy R."/>
            <person name="Gladieux P."/>
            <person name="Hiltunen Thoren M."/>
            <person name="Johannesson H."/>
        </authorList>
    </citation>
    <scope>NUCLEOTIDE SEQUENCE</scope>
    <source>
        <strain evidence="2">PSN309</strain>
    </source>
</reference>
<gene>
    <name evidence="2" type="ORF">QBC35DRAFT_472672</name>
</gene>
<dbReference type="AlphaFoldDB" id="A0AAN6WW13"/>
<proteinExistence type="predicted"/>
<feature type="compositionally biased region" description="Low complexity" evidence="1">
    <location>
        <begin position="11"/>
        <end position="23"/>
    </location>
</feature>
<feature type="compositionally biased region" description="Basic and acidic residues" evidence="1">
    <location>
        <begin position="74"/>
        <end position="87"/>
    </location>
</feature>
<protein>
    <submittedName>
        <fullName evidence="2">Uncharacterized protein</fullName>
    </submittedName>
</protein>
<evidence type="ECO:0000313" key="3">
    <source>
        <dbReference type="Proteomes" id="UP001302126"/>
    </source>
</evidence>
<sequence length="111" mass="11906">MTNPQDPSLPPSLASKTSSTTLTENQGGGSEIPDRYTYVERIGEPNPNAQAKPPSKLSKFFSKFQSPAVKKTNAAREKEKLEEERTGVRVYTPMPAPVGSGANTVVHGFGS</sequence>
<feature type="region of interest" description="Disordered" evidence="1">
    <location>
        <begin position="92"/>
        <end position="111"/>
    </location>
</feature>
<name>A0AAN6WW13_9PEZI</name>